<evidence type="ECO:0000256" key="2">
    <source>
        <dbReference type="ARBA" id="ARBA00022692"/>
    </source>
</evidence>
<protein>
    <recommendedName>
        <fullName evidence="6">EamA domain-containing protein</fullName>
    </recommendedName>
</protein>
<feature type="transmembrane region" description="Helical" evidence="5">
    <location>
        <begin position="148"/>
        <end position="168"/>
    </location>
</feature>
<dbReference type="RefSeq" id="WP_013129175.1">
    <property type="nucleotide sequence ID" value="NC_014160.1"/>
</dbReference>
<evidence type="ECO:0000259" key="6">
    <source>
        <dbReference type="Pfam" id="PF00892"/>
    </source>
</evidence>
<keyword evidence="3 5" id="KW-1133">Transmembrane helix</keyword>
<feature type="transmembrane region" description="Helical" evidence="5">
    <location>
        <begin position="263"/>
        <end position="283"/>
    </location>
</feature>
<feature type="transmembrane region" description="Helical" evidence="5">
    <location>
        <begin position="72"/>
        <end position="89"/>
    </location>
</feature>
<dbReference type="InterPro" id="IPR000620">
    <property type="entry name" value="EamA_dom"/>
</dbReference>
<dbReference type="Proteomes" id="UP000002376">
    <property type="component" value="Chromosome"/>
</dbReference>
<dbReference type="EMBL" id="CP001939">
    <property type="protein sequence ID" value="ADG90582.1"/>
    <property type="molecule type" value="Genomic_DNA"/>
</dbReference>
<gene>
    <name evidence="7" type="ordered locus">Tagg_0306</name>
</gene>
<feature type="transmembrane region" description="Helical" evidence="5">
    <location>
        <begin position="42"/>
        <end position="60"/>
    </location>
</feature>
<dbReference type="GO" id="GO:0016020">
    <property type="term" value="C:membrane"/>
    <property type="evidence" value="ECO:0007669"/>
    <property type="project" value="UniProtKB-SubCell"/>
</dbReference>
<dbReference type="PANTHER" id="PTHR32322:SF2">
    <property type="entry name" value="EAMA DOMAIN-CONTAINING PROTEIN"/>
    <property type="match status" value="1"/>
</dbReference>
<proteinExistence type="predicted"/>
<name>D5U0D2_THEAM</name>
<comment type="subcellular location">
    <subcellularLocation>
        <location evidence="1">Membrane</location>
        <topology evidence="1">Multi-pass membrane protein</topology>
    </subcellularLocation>
</comment>
<dbReference type="PANTHER" id="PTHR32322">
    <property type="entry name" value="INNER MEMBRANE TRANSPORTER"/>
    <property type="match status" value="1"/>
</dbReference>
<dbReference type="HOGENOM" id="CLU_033863_21_3_2"/>
<feature type="domain" description="EamA" evidence="6">
    <location>
        <begin position="150"/>
        <end position="281"/>
    </location>
</feature>
<organism evidence="7 8">
    <name type="scientific">Thermosphaera aggregans (strain DSM 11486 / M11TL)</name>
    <dbReference type="NCBI Taxonomy" id="633148"/>
    <lineage>
        <taxon>Archaea</taxon>
        <taxon>Thermoproteota</taxon>
        <taxon>Thermoprotei</taxon>
        <taxon>Desulfurococcales</taxon>
        <taxon>Desulfurococcaceae</taxon>
        <taxon>Thermosphaera</taxon>
    </lineage>
</organism>
<dbReference type="KEGG" id="tag:Tagg_0306"/>
<dbReference type="GeneID" id="9165319"/>
<keyword evidence="4 5" id="KW-0472">Membrane</keyword>
<feature type="transmembrane region" description="Helical" evidence="5">
    <location>
        <begin position="12"/>
        <end position="30"/>
    </location>
</feature>
<sequence>MADSSKRGKIKGIFFLVLTTILWGTSFSFIKLSVEEVSGFSYTFYRGLISILILTILLAAKHARQGIDAKSFIKGLYTGVAYTTGLLLQGLGTQYVTPSTSAFITGLNTVHVHLYAGFLARKYGLTHAVSLVLAISGLYILTSPQNSGGLGEILVFMGSISWAAQIILVSKYSGSSMLEYLYGMFTPTLFLAPYVFIVENGGELSLNAIVYIAYLAVACSLGATYFQVKGQKYVTASSAAIIFLLEPVFALIFSLVMGLEDLVLYKLVGGGLIVLAIYITTIGELKEYNKSRHA</sequence>
<dbReference type="STRING" id="633148.Tagg_0306"/>
<evidence type="ECO:0000313" key="7">
    <source>
        <dbReference type="EMBL" id="ADG90582.1"/>
    </source>
</evidence>
<evidence type="ECO:0000313" key="8">
    <source>
        <dbReference type="Proteomes" id="UP000002376"/>
    </source>
</evidence>
<reference key="3">
    <citation type="submission" date="2010-02" db="EMBL/GenBank/DDBJ databases">
        <title>Complete genome sequence of Thermosphaera aggregans type strain (M11TL).</title>
        <authorList>
            <consortium name="US DOE Joint Genome Institute (JGI-PGF)"/>
            <person name="Spring S."/>
            <person name="Lapidus A."/>
            <person name="Munk C."/>
            <person name="Schroeder M."/>
            <person name="Glavina Del Rio T."/>
            <person name="Tice H."/>
            <person name="Copeland A."/>
            <person name="Cheng J.-F."/>
            <person name="Lucas S."/>
            <person name="Chen F."/>
            <person name="Nolan M."/>
            <person name="Bruce D."/>
            <person name="Goodwin L."/>
            <person name="Pitluck S."/>
            <person name="Ivanova N."/>
            <person name="Mavromatis K."/>
            <person name="Ovchinnikova G."/>
            <person name="Pati A."/>
            <person name="Chen A."/>
            <person name="Palaniappan K."/>
            <person name="Land M."/>
            <person name="Hauser L."/>
            <person name="Chang Y.-J."/>
            <person name="Jeffries C.C."/>
            <person name="Brettin T."/>
            <person name="Detter J.C."/>
            <person name="Tapia R."/>
            <person name="Han C."/>
            <person name="Chain P."/>
            <person name="Heimerl T."/>
            <person name="Weik F."/>
            <person name="Goker M."/>
            <person name="Rachel R."/>
            <person name="Bristow J."/>
            <person name="Eisen J.A."/>
            <person name="Markowitz V."/>
            <person name="Hugenholtz P."/>
            <person name="Kyrpides N.C."/>
            <person name="Klenk H.-P."/>
        </authorList>
    </citation>
    <scope>NUCLEOTIDE SEQUENCE</scope>
    <source>
        <strain>DSM 11486</strain>
    </source>
</reference>
<dbReference type="InterPro" id="IPR037185">
    <property type="entry name" value="EmrE-like"/>
</dbReference>
<evidence type="ECO:0000256" key="4">
    <source>
        <dbReference type="ARBA" id="ARBA00023136"/>
    </source>
</evidence>
<reference evidence="8" key="2">
    <citation type="journal article" date="2010" name="Stand. Genomic Sci.">
        <title>Complete genome sequence of Thermosphaera aggregans type strain (M11TLT).</title>
        <authorList>
            <person name="Spring S."/>
            <person name="Rachel R."/>
            <person name="Lapidus A."/>
            <person name="Davenport K."/>
            <person name="Tice H."/>
            <person name="Copeland A."/>
            <person name="Cheng J.-F."/>
            <person name="Lucas S."/>
            <person name="Chen F."/>
            <person name="Nolan M."/>
            <person name="Bruce D."/>
            <person name="Goodwin L."/>
            <person name="Pitluck S."/>
            <person name="Ivanova N."/>
            <person name="Mavromatis K."/>
            <person name="Ovchinnikova G."/>
            <person name="Pati A."/>
            <person name="Chen A."/>
            <person name="Palaniappan K."/>
            <person name="Land M."/>
            <person name="Hauser L."/>
            <person name="Chang Y.-J."/>
            <person name="Jeffries C.C."/>
            <person name="Brettin T."/>
            <person name="Detter J.C."/>
            <person name="Tapia R."/>
            <person name="Han C."/>
            <person name="Heimerl T."/>
            <person name="Weikl F."/>
            <person name="Brambilla E."/>
            <person name="Goker M."/>
            <person name="Bristow J."/>
            <person name="Eisen J.A."/>
            <person name="Markowitz V."/>
            <person name="Hugenholtz P."/>
            <person name="Kyrpides N.C."/>
            <person name="Klenk H.-P."/>
        </authorList>
    </citation>
    <scope>NUCLEOTIDE SEQUENCE [LARGE SCALE GENOMIC DNA]</scope>
    <source>
        <strain evidence="8">DSM 11486 / M11TL</strain>
    </source>
</reference>
<dbReference type="AlphaFoldDB" id="D5U0D2"/>
<reference evidence="7 8" key="1">
    <citation type="journal article" date="2010" name="Stand. Genomic Sci.">
        <title>Complete genome sequence of Thermosphaera aggregans type strain (M11TL).</title>
        <authorList>
            <person name="Spring S."/>
            <person name="Rachel R."/>
            <person name="Lapidus A."/>
            <person name="Davenport K."/>
            <person name="Tice H."/>
            <person name="Copeland A."/>
            <person name="Cheng J.F."/>
            <person name="Lucas S."/>
            <person name="Chen F."/>
            <person name="Nolan M."/>
            <person name="Bruce D."/>
            <person name="Goodwin L."/>
            <person name="Pitluck S."/>
            <person name="Ivanova N."/>
            <person name="Mavromatis K."/>
            <person name="Ovchinnikova G."/>
            <person name="Pati A."/>
            <person name="Chen A."/>
            <person name="Palaniappan K."/>
            <person name="Land M."/>
            <person name="Hauser L."/>
            <person name="Chang Y.J."/>
            <person name="Jeffries C.C."/>
            <person name="Brettin T."/>
            <person name="Detter J.C."/>
            <person name="Tapia R."/>
            <person name="Han C."/>
            <person name="Heimerl T."/>
            <person name="Weikl F."/>
            <person name="Brambilla E."/>
            <person name="Goker M."/>
            <person name="Bristow J."/>
            <person name="Eisen J.A."/>
            <person name="Markowitz V."/>
            <person name="Hugenholtz P."/>
            <person name="Kyrpides N.C."/>
            <person name="Klenk H.P."/>
        </authorList>
    </citation>
    <scope>NUCLEOTIDE SEQUENCE [LARGE SCALE GENOMIC DNA]</scope>
    <source>
        <strain evidence="8">DSM 11486 / M11TL</strain>
    </source>
</reference>
<feature type="transmembrane region" description="Helical" evidence="5">
    <location>
        <begin position="123"/>
        <end position="142"/>
    </location>
</feature>
<feature type="domain" description="EamA" evidence="6">
    <location>
        <begin position="11"/>
        <end position="142"/>
    </location>
</feature>
<keyword evidence="8" id="KW-1185">Reference proteome</keyword>
<feature type="transmembrane region" description="Helical" evidence="5">
    <location>
        <begin position="204"/>
        <end position="226"/>
    </location>
</feature>
<dbReference type="SUPFAM" id="SSF103481">
    <property type="entry name" value="Multidrug resistance efflux transporter EmrE"/>
    <property type="match status" value="1"/>
</dbReference>
<dbReference type="Pfam" id="PF00892">
    <property type="entry name" value="EamA"/>
    <property type="match status" value="2"/>
</dbReference>
<dbReference type="OrthoDB" id="17861at2157"/>
<evidence type="ECO:0000256" key="5">
    <source>
        <dbReference type="SAM" id="Phobius"/>
    </source>
</evidence>
<feature type="transmembrane region" description="Helical" evidence="5">
    <location>
        <begin position="180"/>
        <end position="198"/>
    </location>
</feature>
<accession>D5U0D2</accession>
<dbReference type="InterPro" id="IPR050638">
    <property type="entry name" value="AA-Vitamin_Transporters"/>
</dbReference>
<evidence type="ECO:0000256" key="1">
    <source>
        <dbReference type="ARBA" id="ARBA00004141"/>
    </source>
</evidence>
<feature type="transmembrane region" description="Helical" evidence="5">
    <location>
        <begin position="233"/>
        <end position="257"/>
    </location>
</feature>
<dbReference type="eggNOG" id="arCOG00271">
    <property type="taxonomic scope" value="Archaea"/>
</dbReference>
<keyword evidence="2 5" id="KW-0812">Transmembrane</keyword>
<evidence type="ECO:0000256" key="3">
    <source>
        <dbReference type="ARBA" id="ARBA00022989"/>
    </source>
</evidence>